<evidence type="ECO:0008006" key="7">
    <source>
        <dbReference type="Google" id="ProtNLM"/>
    </source>
</evidence>
<evidence type="ECO:0000313" key="6">
    <source>
        <dbReference type="Proteomes" id="UP000002630"/>
    </source>
</evidence>
<keyword evidence="1" id="KW-0862">Zinc</keyword>
<dbReference type="OMA" id="GRCKNVE"/>
<dbReference type="EMBL" id="FN648070">
    <property type="protein sequence ID" value="CBJ29540.1"/>
    <property type="molecule type" value="Genomic_DNA"/>
</dbReference>
<dbReference type="SUPFAM" id="SSF54236">
    <property type="entry name" value="Ubiquitin-like"/>
    <property type="match status" value="1"/>
</dbReference>
<evidence type="ECO:0000259" key="4">
    <source>
        <dbReference type="PROSITE" id="PS50089"/>
    </source>
</evidence>
<dbReference type="InterPro" id="IPR050158">
    <property type="entry name" value="Ubiquitin_ubiquitin-like"/>
</dbReference>
<dbReference type="PROSITE" id="PS00299">
    <property type="entry name" value="UBIQUITIN_1"/>
    <property type="match status" value="1"/>
</dbReference>
<dbReference type="InterPro" id="IPR029071">
    <property type="entry name" value="Ubiquitin-like_domsf"/>
</dbReference>
<keyword evidence="1" id="KW-0479">Metal-binding</keyword>
<evidence type="ECO:0000256" key="1">
    <source>
        <dbReference type="PROSITE-ProRule" id="PRU00175"/>
    </source>
</evidence>
<dbReference type="InterPro" id="IPR001841">
    <property type="entry name" value="Znf_RING"/>
</dbReference>
<keyword evidence="1" id="KW-0863">Zinc-finger</keyword>
<dbReference type="Pfam" id="PF13639">
    <property type="entry name" value="zf-RING_2"/>
    <property type="match status" value="1"/>
</dbReference>
<evidence type="ECO:0000259" key="3">
    <source>
        <dbReference type="PROSITE" id="PS50053"/>
    </source>
</evidence>
<organism evidence="5 6">
    <name type="scientific">Ectocarpus siliculosus</name>
    <name type="common">Brown alga</name>
    <name type="synonym">Conferva siliculosa</name>
    <dbReference type="NCBI Taxonomy" id="2880"/>
    <lineage>
        <taxon>Eukaryota</taxon>
        <taxon>Sar</taxon>
        <taxon>Stramenopiles</taxon>
        <taxon>Ochrophyta</taxon>
        <taxon>PX clade</taxon>
        <taxon>Phaeophyceae</taxon>
        <taxon>Ectocarpales</taxon>
        <taxon>Ectocarpaceae</taxon>
        <taxon>Ectocarpus</taxon>
    </lineage>
</organism>
<dbReference type="OrthoDB" id="428577at2759"/>
<dbReference type="InterPro" id="IPR013083">
    <property type="entry name" value="Znf_RING/FYVE/PHD"/>
</dbReference>
<dbReference type="PANTHER" id="PTHR10666">
    <property type="entry name" value="UBIQUITIN"/>
    <property type="match status" value="1"/>
</dbReference>
<reference evidence="5 6" key="1">
    <citation type="journal article" date="2010" name="Nature">
        <title>The Ectocarpus genome and the independent evolution of multicellularity in brown algae.</title>
        <authorList>
            <person name="Cock J.M."/>
            <person name="Sterck L."/>
            <person name="Rouze P."/>
            <person name="Scornet D."/>
            <person name="Allen A.E."/>
            <person name="Amoutzias G."/>
            <person name="Anthouard V."/>
            <person name="Artiguenave F."/>
            <person name="Aury J.M."/>
            <person name="Badger J.H."/>
            <person name="Beszteri B."/>
            <person name="Billiau K."/>
            <person name="Bonnet E."/>
            <person name="Bothwell J.H."/>
            <person name="Bowler C."/>
            <person name="Boyen C."/>
            <person name="Brownlee C."/>
            <person name="Carrano C.J."/>
            <person name="Charrier B."/>
            <person name="Cho G.Y."/>
            <person name="Coelho S.M."/>
            <person name="Collen J."/>
            <person name="Corre E."/>
            <person name="Da Silva C."/>
            <person name="Delage L."/>
            <person name="Delaroque N."/>
            <person name="Dittami S.M."/>
            <person name="Doulbeau S."/>
            <person name="Elias M."/>
            <person name="Farnham G."/>
            <person name="Gachon C.M."/>
            <person name="Gschloessl B."/>
            <person name="Heesch S."/>
            <person name="Jabbari K."/>
            <person name="Jubin C."/>
            <person name="Kawai H."/>
            <person name="Kimura K."/>
            <person name="Kloareg B."/>
            <person name="Kupper F.C."/>
            <person name="Lang D."/>
            <person name="Le Bail A."/>
            <person name="Leblanc C."/>
            <person name="Lerouge P."/>
            <person name="Lohr M."/>
            <person name="Lopez P.J."/>
            <person name="Martens C."/>
            <person name="Maumus F."/>
            <person name="Michel G."/>
            <person name="Miranda-Saavedra D."/>
            <person name="Morales J."/>
            <person name="Moreau H."/>
            <person name="Motomura T."/>
            <person name="Nagasato C."/>
            <person name="Napoli C.A."/>
            <person name="Nelson D.R."/>
            <person name="Nyvall-Collen P."/>
            <person name="Peters A.F."/>
            <person name="Pommier C."/>
            <person name="Potin P."/>
            <person name="Poulain J."/>
            <person name="Quesneville H."/>
            <person name="Read B."/>
            <person name="Rensing S.A."/>
            <person name="Ritter A."/>
            <person name="Rousvoal S."/>
            <person name="Samanta M."/>
            <person name="Samson G."/>
            <person name="Schroeder D.C."/>
            <person name="Segurens B."/>
            <person name="Strittmatter M."/>
            <person name="Tonon T."/>
            <person name="Tregear J.W."/>
            <person name="Valentin K."/>
            <person name="von Dassow P."/>
            <person name="Yamagishi T."/>
            <person name="Van de Peer Y."/>
            <person name="Wincker P."/>
        </authorList>
    </citation>
    <scope>NUCLEOTIDE SEQUENCE [LARGE SCALE GENOMIC DNA]</scope>
    <source>
        <strain evidence="6">Ec32 / CCAP1310/4</strain>
    </source>
</reference>
<keyword evidence="6" id="KW-1185">Reference proteome</keyword>
<dbReference type="PRINTS" id="PR00348">
    <property type="entry name" value="UBIQUITIN"/>
</dbReference>
<dbReference type="AlphaFoldDB" id="D7FKZ7"/>
<dbReference type="PROSITE" id="PS50053">
    <property type="entry name" value="UBIQUITIN_2"/>
    <property type="match status" value="1"/>
</dbReference>
<dbReference type="Proteomes" id="UP000002630">
    <property type="component" value="Linkage Group LG11"/>
</dbReference>
<dbReference type="eggNOG" id="KOG0003">
    <property type="taxonomic scope" value="Eukaryota"/>
</dbReference>
<dbReference type="Gene3D" id="3.10.20.90">
    <property type="entry name" value="Phosphatidylinositol 3-kinase Catalytic Subunit, Chain A, domain 1"/>
    <property type="match status" value="1"/>
</dbReference>
<dbReference type="InterPro" id="IPR000626">
    <property type="entry name" value="Ubiquitin-like_dom"/>
</dbReference>
<feature type="domain" description="Ubiquitin-like" evidence="3">
    <location>
        <begin position="83"/>
        <end position="166"/>
    </location>
</feature>
<gene>
    <name evidence="5" type="ORF">Esi_0150_0046</name>
</gene>
<feature type="region of interest" description="Disordered" evidence="2">
    <location>
        <begin position="29"/>
        <end position="51"/>
    </location>
</feature>
<name>D7FKZ7_ECTSI</name>
<dbReference type="InParanoid" id="D7FKZ7"/>
<dbReference type="Gene3D" id="3.30.40.10">
    <property type="entry name" value="Zinc/RING finger domain, C3HC4 (zinc finger)"/>
    <property type="match status" value="1"/>
</dbReference>
<dbReference type="EMBL" id="FN649736">
    <property type="protein sequence ID" value="CBJ29540.1"/>
    <property type="molecule type" value="Genomic_DNA"/>
</dbReference>
<evidence type="ECO:0000256" key="2">
    <source>
        <dbReference type="SAM" id="MobiDB-lite"/>
    </source>
</evidence>
<dbReference type="GO" id="GO:0008270">
    <property type="term" value="F:zinc ion binding"/>
    <property type="evidence" value="ECO:0007669"/>
    <property type="project" value="UniProtKB-KW"/>
</dbReference>
<dbReference type="SMART" id="SM00213">
    <property type="entry name" value="UBQ"/>
    <property type="match status" value="1"/>
</dbReference>
<dbReference type="PROSITE" id="PS50089">
    <property type="entry name" value="ZF_RING_2"/>
    <property type="match status" value="1"/>
</dbReference>
<feature type="domain" description="RING-type" evidence="4">
    <location>
        <begin position="327"/>
        <end position="370"/>
    </location>
</feature>
<protein>
    <recommendedName>
        <fullName evidence="7">Ubiquitin-like domain-containing protein</fullName>
    </recommendedName>
</protein>
<dbReference type="STRING" id="2880.D7FKZ7"/>
<dbReference type="InterPro" id="IPR019954">
    <property type="entry name" value="Ubiquitin_CS"/>
</dbReference>
<sequence>MIRKHPKSMEDSGSTCSTVLALCLPRCNGRGGRRAANPPDRGPKFDPDEPPLRWTTAATAWGDIVRLRHPRGVDPKWARPNTRQIGIRTLTGKTIFIDVSSSSTLGDVKGLIQDDEGIPSEQQHLIFNGKEMEDVNTLIDYGVQPIDPLDYDVKNLVHLVLRIRGGGGGGGGDFADVSNPNTMQTLQVSRGGPKWRRIRPGLCIEGMCRNERCDARGQMVISPRGYKDFNLVAGETVPCPVCDEGVEPKTCAFYQCMWRYVGKKDGISTVMSSSWGRVTDKYTRFSGKKVVKWDHLLIQARPLDLVKPVNTTTNTVRVHIDYTYLECTICIDDIERGQKTIVLTCGHHFHAKCIRGWAKGGTKVVCPNCRQKCAMPK</sequence>
<dbReference type="Pfam" id="PF00240">
    <property type="entry name" value="ubiquitin"/>
    <property type="match status" value="1"/>
</dbReference>
<accession>D7FKZ7</accession>
<dbReference type="SMART" id="SM00184">
    <property type="entry name" value="RING"/>
    <property type="match status" value="1"/>
</dbReference>
<dbReference type="SUPFAM" id="SSF57850">
    <property type="entry name" value="RING/U-box"/>
    <property type="match status" value="1"/>
</dbReference>
<dbReference type="InterPro" id="IPR019956">
    <property type="entry name" value="Ubiquitin_dom"/>
</dbReference>
<proteinExistence type="predicted"/>
<evidence type="ECO:0000313" key="5">
    <source>
        <dbReference type="EMBL" id="CBJ29540.1"/>
    </source>
</evidence>
<feature type="compositionally biased region" description="Basic and acidic residues" evidence="2">
    <location>
        <begin position="41"/>
        <end position="51"/>
    </location>
</feature>